<name>A0A8G0Q6N1_9CLOS</name>
<evidence type="ECO:0000313" key="1">
    <source>
        <dbReference type="EMBL" id="QYU71610.1"/>
    </source>
</evidence>
<proteinExistence type="predicted"/>
<dbReference type="EMBL" id="MT599681">
    <property type="protein sequence ID" value="QYU71610.1"/>
    <property type="molecule type" value="Genomic_RNA"/>
</dbReference>
<organism evidence="1">
    <name type="scientific">Blueberry virus A</name>
    <dbReference type="NCBI Taxonomy" id="1206566"/>
    <lineage>
        <taxon>Viruses</taxon>
        <taxon>Riboviria</taxon>
        <taxon>Orthornavirae</taxon>
        <taxon>Kitrinoviricota</taxon>
        <taxon>Alsuviricetes</taxon>
        <taxon>Martellivirales</taxon>
        <taxon>Closteroviridae</taxon>
        <taxon>Bluvavirus</taxon>
        <taxon>Bluvavirus vaccinii</taxon>
    </lineage>
</organism>
<accession>A0A8G0Q6N1</accession>
<sequence>MLSITRYPLDPNSSAVRWFNVFFVNKVGCLESYHVRYRSNTDMSRGFVVEEVSEGYFICVSSDCSTLTFHENDVLSVLKSLITMELNSIPYVLTPVIINGVSKHQFQSLSSRRSSSKEEMVGKDIRVLFNDRLFAFNVASKGASNLAFKGVVRYDANTRQFNSYDLTDLENPKSMLFTVIEVANGMFDHDVIKIISFSALEGVSV</sequence>
<reference evidence="1" key="1">
    <citation type="submission" date="2020-06" db="EMBL/GenBank/DDBJ databases">
        <title>High-throughput sequencing of viruses and non-viral vascular-limited pathogens in blueberry (Vaccinium corymbosum) in Ohio.</title>
        <authorList>
            <person name="Massawe D.P."/>
            <person name="Miller S.A."/>
            <person name="Paul P.A."/>
            <person name="Ivey M.L.L."/>
        </authorList>
    </citation>
    <scope>NUCLEOTIDE SEQUENCE</scope>
    <source>
        <strain evidence="1">BVA-OH19</strain>
    </source>
</reference>
<protein>
    <submittedName>
        <fullName evidence="1">p23 protein</fullName>
    </submittedName>
</protein>